<feature type="chain" id="PRO_5011508326" evidence="1">
    <location>
        <begin position="29"/>
        <end position="344"/>
    </location>
</feature>
<dbReference type="SUPFAM" id="SSF53800">
    <property type="entry name" value="Chelatase"/>
    <property type="match status" value="1"/>
</dbReference>
<dbReference type="EMBL" id="FNZK01000020">
    <property type="protein sequence ID" value="SEJ85977.1"/>
    <property type="molecule type" value="Genomic_DNA"/>
</dbReference>
<proteinExistence type="predicted"/>
<dbReference type="Gene3D" id="3.40.50.1400">
    <property type="match status" value="2"/>
</dbReference>
<dbReference type="GO" id="GO:0016852">
    <property type="term" value="F:sirohydrochlorin cobaltochelatase activity"/>
    <property type="evidence" value="ECO:0007669"/>
    <property type="project" value="InterPro"/>
</dbReference>
<protein>
    <submittedName>
        <fullName evidence="2">Sirohydrochlorin cobaltochelatase</fullName>
    </submittedName>
</protein>
<dbReference type="Pfam" id="PF06180">
    <property type="entry name" value="CbiK"/>
    <property type="match status" value="1"/>
</dbReference>
<evidence type="ECO:0000313" key="3">
    <source>
        <dbReference type="Proteomes" id="UP000199662"/>
    </source>
</evidence>
<dbReference type="GO" id="GO:0019251">
    <property type="term" value="P:anaerobic cobalamin biosynthetic process"/>
    <property type="evidence" value="ECO:0007669"/>
    <property type="project" value="InterPro"/>
</dbReference>
<dbReference type="RefSeq" id="WP_091834376.1">
    <property type="nucleotide sequence ID" value="NZ_FNZK01000020.1"/>
</dbReference>
<keyword evidence="1" id="KW-0732">Signal</keyword>
<dbReference type="STRING" id="84035.SAMN05660742_12037"/>
<dbReference type="CDD" id="cd03413">
    <property type="entry name" value="CbiK_C"/>
    <property type="match status" value="1"/>
</dbReference>
<gene>
    <name evidence="2" type="ORF">SAMN05660742_12037</name>
</gene>
<keyword evidence="3" id="KW-1185">Reference proteome</keyword>
<dbReference type="Proteomes" id="UP000199662">
    <property type="component" value="Unassembled WGS sequence"/>
</dbReference>
<sequence>MKQNWKKVLITSLACAAFVGVGMTTSYASYELNPEVKDATPALKQAAEIGVRVFENPEMKNLANKDAIVVMSFGTTFKESRKATIEKTVADIQAAHPDTKVVLAFTSHIIVDRIQAKEGIKIQTPEEALTALKQDGYTRVALTSLDLIPGMEYAYDSAIFDLYKTEFKKMTLGTSLMYWTGQEKQRDDVTEFLNAFKTEFPKTGKKDAVLIMQHGTPHPGNAYYSVIQARIDEMGMNNVLLYTVEGWPSLETIIPKLKAKGINHVTLIPGMMVAGDHANNDMAGAEPDSHKSILEKEGFKVDTYIHGAGENENVRKLFVDRANESWNALENETVKPVVHHMQKK</sequence>
<evidence type="ECO:0000256" key="1">
    <source>
        <dbReference type="SAM" id="SignalP"/>
    </source>
</evidence>
<accession>A0A1H7CBL4</accession>
<name>A0A1H7CBL4_9FIRM</name>
<evidence type="ECO:0000313" key="2">
    <source>
        <dbReference type="EMBL" id="SEJ85977.1"/>
    </source>
</evidence>
<organism evidence="2 3">
    <name type="scientific">Propionispira arboris</name>
    <dbReference type="NCBI Taxonomy" id="84035"/>
    <lineage>
        <taxon>Bacteria</taxon>
        <taxon>Bacillati</taxon>
        <taxon>Bacillota</taxon>
        <taxon>Negativicutes</taxon>
        <taxon>Selenomonadales</taxon>
        <taxon>Selenomonadaceae</taxon>
        <taxon>Propionispira</taxon>
    </lineage>
</organism>
<feature type="signal peptide" evidence="1">
    <location>
        <begin position="1"/>
        <end position="28"/>
    </location>
</feature>
<dbReference type="InterPro" id="IPR010388">
    <property type="entry name" value="Anaerobic_Co-chelatase"/>
</dbReference>
<dbReference type="AlphaFoldDB" id="A0A1H7CBL4"/>
<reference evidence="2 3" key="1">
    <citation type="submission" date="2016-10" db="EMBL/GenBank/DDBJ databases">
        <authorList>
            <person name="de Groot N.N."/>
        </authorList>
    </citation>
    <scope>NUCLEOTIDE SEQUENCE [LARGE SCALE GENOMIC DNA]</scope>
    <source>
        <strain evidence="2 3">DSM 2179</strain>
    </source>
</reference>